<feature type="domain" description="Prokaryotic-type class I peptide chain release factors" evidence="2">
    <location>
        <begin position="213"/>
        <end position="229"/>
    </location>
</feature>
<dbReference type="Proteomes" id="UP001214638">
    <property type="component" value="Unassembled WGS sequence"/>
</dbReference>
<dbReference type="PROSITE" id="PS00745">
    <property type="entry name" value="RF_PROK_I"/>
    <property type="match status" value="1"/>
</dbReference>
<dbReference type="GO" id="GO:0003747">
    <property type="term" value="F:translation release factor activity"/>
    <property type="evidence" value="ECO:0007669"/>
    <property type="project" value="InterPro"/>
</dbReference>
<evidence type="ECO:0000259" key="2">
    <source>
        <dbReference type="PROSITE" id="PS00745"/>
    </source>
</evidence>
<dbReference type="PANTHER" id="PTHR43116">
    <property type="entry name" value="PEPTIDE CHAIN RELEASE FACTOR 2"/>
    <property type="match status" value="1"/>
</dbReference>
<keyword evidence="5" id="KW-1185">Reference proteome</keyword>
<dbReference type="Pfam" id="PF03462">
    <property type="entry name" value="PCRF"/>
    <property type="match status" value="1"/>
</dbReference>
<dbReference type="GO" id="GO:0005737">
    <property type="term" value="C:cytoplasm"/>
    <property type="evidence" value="ECO:0007669"/>
    <property type="project" value="UniProtKB-ARBA"/>
</dbReference>
<evidence type="ECO:0000313" key="4">
    <source>
        <dbReference type="EMBL" id="KAK2198216.1"/>
    </source>
</evidence>
<sequence length="345" mass="39650">MLNTNSRIAGWLLSSGRWLSLSYNYRNKTRALADSTSCNNYSTNSYVKVANDFHKYDKNDCRITLTSGMIDLFSIALNHIGTGGKEAFEWCGMLYKMYKEFIQNYSTLDSDYEIHGNVPFRLNFVKGESKPNEYGYRMIEFDVIGAWAYRLFKYEKGTHRLIRNSPFNAAKKRQTTFGGVQVVPILSDNDPDIVQYSNDRLISETDLIFETMRSSGKGGQNVNKVETAVRVTHKKTGISVRVQQERSQRENREIAIKKISLLVEQHYKVGSYNVYVFQSILDEKLKVLQGEAINADWSSHIKSYILNPQQRYVDHRTAYETLMVEDILNGKLANALLANLAFFKL</sequence>
<protein>
    <submittedName>
        <fullName evidence="3">Bifunctional Peptide chain release factor class I/Peptide chain release factor/Peptide chain release factor class I superfamily</fullName>
    </submittedName>
</protein>
<comment type="caution">
    <text evidence="3">The sequence shown here is derived from an EMBL/GenBank/DDBJ whole genome shotgun (WGS) entry which is preliminary data.</text>
</comment>
<dbReference type="GeneID" id="94335523"/>
<name>A0AAD9PHI9_9APIC</name>
<dbReference type="AlphaFoldDB" id="A0AAD9PHI9"/>
<dbReference type="EMBL" id="JALLKP010000001">
    <property type="protein sequence ID" value="KAK2198216.1"/>
    <property type="molecule type" value="Genomic_DNA"/>
</dbReference>
<evidence type="ECO:0000256" key="1">
    <source>
        <dbReference type="ARBA" id="ARBA00010835"/>
    </source>
</evidence>
<proteinExistence type="inferred from homology"/>
<reference evidence="3" key="1">
    <citation type="journal article" date="2023" name="Nat. Microbiol.">
        <title>Babesia duncani multi-omics identifies virulence factors and drug targets.</title>
        <authorList>
            <person name="Singh P."/>
            <person name="Lonardi S."/>
            <person name="Liang Q."/>
            <person name="Vydyam P."/>
            <person name="Khabirova E."/>
            <person name="Fang T."/>
            <person name="Gihaz S."/>
            <person name="Thekkiniath J."/>
            <person name="Munshi M."/>
            <person name="Abel S."/>
            <person name="Ciampossin L."/>
            <person name="Batugedara G."/>
            <person name="Gupta M."/>
            <person name="Lu X.M."/>
            <person name="Lenz T."/>
            <person name="Chakravarty S."/>
            <person name="Cornillot E."/>
            <person name="Hu Y."/>
            <person name="Ma W."/>
            <person name="Gonzalez L.M."/>
            <person name="Sanchez S."/>
            <person name="Estrada K."/>
            <person name="Sanchez-Flores A."/>
            <person name="Montero E."/>
            <person name="Harb O.S."/>
            <person name="Le Roch K.G."/>
            <person name="Mamoun C.B."/>
        </authorList>
    </citation>
    <scope>NUCLEOTIDE SEQUENCE</scope>
    <source>
        <strain evidence="3">WA1</strain>
    </source>
</reference>
<dbReference type="InterPro" id="IPR000352">
    <property type="entry name" value="Pep_chain_release_fac_I"/>
</dbReference>
<dbReference type="InterPro" id="IPR005139">
    <property type="entry name" value="PCRF"/>
</dbReference>
<accession>A0AAD9PHI9</accession>
<dbReference type="Gene3D" id="3.30.70.1660">
    <property type="match status" value="1"/>
</dbReference>
<evidence type="ECO:0000313" key="5">
    <source>
        <dbReference type="Proteomes" id="UP001214638"/>
    </source>
</evidence>
<dbReference type="SUPFAM" id="SSF75620">
    <property type="entry name" value="Release factor"/>
    <property type="match status" value="1"/>
</dbReference>
<dbReference type="KEGG" id="bdw:94335523"/>
<evidence type="ECO:0000313" key="3">
    <source>
        <dbReference type="EMBL" id="KAK2194883.1"/>
    </source>
</evidence>
<organism evidence="3 5">
    <name type="scientific">Babesia duncani</name>
    <dbReference type="NCBI Taxonomy" id="323732"/>
    <lineage>
        <taxon>Eukaryota</taxon>
        <taxon>Sar</taxon>
        <taxon>Alveolata</taxon>
        <taxon>Apicomplexa</taxon>
        <taxon>Aconoidasida</taxon>
        <taxon>Piroplasmida</taxon>
        <taxon>Babesiidae</taxon>
        <taxon>Babesia</taxon>
    </lineage>
</organism>
<dbReference type="InterPro" id="IPR045853">
    <property type="entry name" value="Pep_chain_release_fac_I_sf"/>
</dbReference>
<dbReference type="RefSeq" id="XP_067805058.1">
    <property type="nucleotide sequence ID" value="XM_067946267.1"/>
</dbReference>
<dbReference type="Gene3D" id="3.30.160.20">
    <property type="match status" value="1"/>
</dbReference>
<dbReference type="Pfam" id="PF00472">
    <property type="entry name" value="RF-1"/>
    <property type="match status" value="1"/>
</dbReference>
<gene>
    <name evidence="4" type="ORF">BdWA1_001225</name>
    <name evidence="3" type="ORF">BdWA1_003654</name>
</gene>
<comment type="similarity">
    <text evidence="1">Belongs to the prokaryotic/mitochondrial release factor family.</text>
</comment>
<dbReference type="EMBL" id="JALLKP010000032">
    <property type="protein sequence ID" value="KAK2194883.1"/>
    <property type="molecule type" value="Genomic_DNA"/>
</dbReference>
<dbReference type="PANTHER" id="PTHR43116:SF3">
    <property type="entry name" value="CLASS I PEPTIDE CHAIN RELEASE FACTOR"/>
    <property type="match status" value="1"/>
</dbReference>